<dbReference type="OMA" id="HHKARDA"/>
<keyword evidence="3" id="KW-1185">Reference proteome</keyword>
<protein>
    <submittedName>
        <fullName evidence="2">Uncharacterized protein</fullName>
    </submittedName>
</protein>
<proteinExistence type="predicted"/>
<sequence length="121" mass="12822">MPGKRTQSSKRAATPSSSKHRSSTSAPSNLKPSLLGLKPPVKPSKKGSAAAGHHKARDADVRARLDSDRDALRAALEGPDKDRPSQNKALVEKKEAPKELARGGDSLAQSMDEVLDLFSTA</sequence>
<feature type="region of interest" description="Disordered" evidence="1">
    <location>
        <begin position="1"/>
        <end position="107"/>
    </location>
</feature>
<name>A0A194S2N0_RHOGW</name>
<dbReference type="Proteomes" id="UP000053890">
    <property type="component" value="Unassembled WGS sequence"/>
</dbReference>
<feature type="compositionally biased region" description="Basic and acidic residues" evidence="1">
    <location>
        <begin position="57"/>
        <end position="102"/>
    </location>
</feature>
<accession>A0A194S2N0</accession>
<dbReference type="RefSeq" id="XP_018271032.1">
    <property type="nucleotide sequence ID" value="XM_018414422.1"/>
</dbReference>
<reference evidence="2 3" key="1">
    <citation type="journal article" date="2015" name="Front. Microbiol.">
        <title>Genome sequence of the plant growth promoting endophytic yeast Rhodotorula graminis WP1.</title>
        <authorList>
            <person name="Firrincieli A."/>
            <person name="Otillar R."/>
            <person name="Salamov A."/>
            <person name="Schmutz J."/>
            <person name="Khan Z."/>
            <person name="Redman R.S."/>
            <person name="Fleck N.D."/>
            <person name="Lindquist E."/>
            <person name="Grigoriev I.V."/>
            <person name="Doty S.L."/>
        </authorList>
    </citation>
    <scope>NUCLEOTIDE SEQUENCE [LARGE SCALE GENOMIC DNA]</scope>
    <source>
        <strain evidence="2 3">WP1</strain>
    </source>
</reference>
<feature type="compositionally biased region" description="Low complexity" evidence="1">
    <location>
        <begin position="12"/>
        <end position="28"/>
    </location>
</feature>
<dbReference type="AlphaFoldDB" id="A0A194S2N0"/>
<dbReference type="OrthoDB" id="2529846at2759"/>
<evidence type="ECO:0000313" key="3">
    <source>
        <dbReference type="Proteomes" id="UP000053890"/>
    </source>
</evidence>
<organism evidence="2 3">
    <name type="scientific">Rhodotorula graminis (strain WP1)</name>
    <dbReference type="NCBI Taxonomy" id="578459"/>
    <lineage>
        <taxon>Eukaryota</taxon>
        <taxon>Fungi</taxon>
        <taxon>Dikarya</taxon>
        <taxon>Basidiomycota</taxon>
        <taxon>Pucciniomycotina</taxon>
        <taxon>Microbotryomycetes</taxon>
        <taxon>Sporidiobolales</taxon>
        <taxon>Sporidiobolaceae</taxon>
        <taxon>Rhodotorula</taxon>
    </lineage>
</organism>
<feature type="compositionally biased region" description="Polar residues" evidence="1">
    <location>
        <begin position="1"/>
        <end position="11"/>
    </location>
</feature>
<dbReference type="EMBL" id="KQ474079">
    <property type="protein sequence ID" value="KPV74983.1"/>
    <property type="molecule type" value="Genomic_DNA"/>
</dbReference>
<evidence type="ECO:0000256" key="1">
    <source>
        <dbReference type="SAM" id="MobiDB-lite"/>
    </source>
</evidence>
<dbReference type="GeneID" id="28974870"/>
<gene>
    <name evidence="2" type="ORF">RHOBADRAFT_44500</name>
</gene>
<evidence type="ECO:0000313" key="2">
    <source>
        <dbReference type="EMBL" id="KPV74983.1"/>
    </source>
</evidence>